<dbReference type="Pfam" id="PF13639">
    <property type="entry name" value="zf-RING_2"/>
    <property type="match status" value="1"/>
</dbReference>
<feature type="domain" description="RING-type" evidence="15">
    <location>
        <begin position="131"/>
        <end position="173"/>
    </location>
</feature>
<dbReference type="OMA" id="TWLQSNQ"/>
<organism evidence="16 17">
    <name type="scientific">Zostera marina</name>
    <name type="common">Eelgrass</name>
    <dbReference type="NCBI Taxonomy" id="29655"/>
    <lineage>
        <taxon>Eukaryota</taxon>
        <taxon>Viridiplantae</taxon>
        <taxon>Streptophyta</taxon>
        <taxon>Embryophyta</taxon>
        <taxon>Tracheophyta</taxon>
        <taxon>Spermatophyta</taxon>
        <taxon>Magnoliopsida</taxon>
        <taxon>Liliopsida</taxon>
        <taxon>Zosteraceae</taxon>
        <taxon>Zostera</taxon>
    </lineage>
</organism>
<evidence type="ECO:0000256" key="6">
    <source>
        <dbReference type="ARBA" id="ARBA00022771"/>
    </source>
</evidence>
<evidence type="ECO:0000256" key="1">
    <source>
        <dbReference type="ARBA" id="ARBA00004167"/>
    </source>
</evidence>
<dbReference type="InterPro" id="IPR001841">
    <property type="entry name" value="Znf_RING"/>
</dbReference>
<proteinExistence type="inferred from homology"/>
<keyword evidence="10 14" id="KW-0472">Membrane</keyword>
<dbReference type="GO" id="GO:0016020">
    <property type="term" value="C:membrane"/>
    <property type="evidence" value="ECO:0007669"/>
    <property type="project" value="UniProtKB-SubCell"/>
</dbReference>
<keyword evidence="6 12" id="KW-0863">Zinc-finger</keyword>
<evidence type="ECO:0000256" key="5">
    <source>
        <dbReference type="ARBA" id="ARBA00022723"/>
    </source>
</evidence>
<keyword evidence="4 14" id="KW-0812">Transmembrane</keyword>
<dbReference type="Proteomes" id="UP000036987">
    <property type="component" value="Unassembled WGS sequence"/>
</dbReference>
<comment type="similarity">
    <text evidence="11">Belongs to the RING-type zinc finger family. ATL subfamily.</text>
</comment>
<evidence type="ECO:0000256" key="13">
    <source>
        <dbReference type="SAM" id="MobiDB-lite"/>
    </source>
</evidence>
<dbReference type="InterPro" id="IPR013083">
    <property type="entry name" value="Znf_RING/FYVE/PHD"/>
</dbReference>
<keyword evidence="7" id="KW-0833">Ubl conjugation pathway</keyword>
<comment type="subcellular location">
    <subcellularLocation>
        <location evidence="1">Membrane</location>
        <topology evidence="1">Single-pass membrane protein</topology>
    </subcellularLocation>
</comment>
<dbReference type="SMART" id="SM00184">
    <property type="entry name" value="RING"/>
    <property type="match status" value="1"/>
</dbReference>
<evidence type="ECO:0000256" key="2">
    <source>
        <dbReference type="ARBA" id="ARBA00004906"/>
    </source>
</evidence>
<evidence type="ECO:0000313" key="17">
    <source>
        <dbReference type="Proteomes" id="UP000036987"/>
    </source>
</evidence>
<protein>
    <submittedName>
        <fullName evidence="16">Putative Ring finger protein</fullName>
    </submittedName>
</protein>
<evidence type="ECO:0000256" key="12">
    <source>
        <dbReference type="PROSITE-ProRule" id="PRU00175"/>
    </source>
</evidence>
<accession>A0A0K9P4D6</accession>
<keyword evidence="8" id="KW-0862">Zinc</keyword>
<evidence type="ECO:0000256" key="8">
    <source>
        <dbReference type="ARBA" id="ARBA00022833"/>
    </source>
</evidence>
<feature type="transmembrane region" description="Helical" evidence="14">
    <location>
        <begin position="42"/>
        <end position="63"/>
    </location>
</feature>
<evidence type="ECO:0000256" key="14">
    <source>
        <dbReference type="SAM" id="Phobius"/>
    </source>
</evidence>
<evidence type="ECO:0000256" key="11">
    <source>
        <dbReference type="ARBA" id="ARBA00024209"/>
    </source>
</evidence>
<feature type="region of interest" description="Disordered" evidence="13">
    <location>
        <begin position="1"/>
        <end position="21"/>
    </location>
</feature>
<dbReference type="AlphaFoldDB" id="A0A0K9P4D6"/>
<dbReference type="PANTHER" id="PTHR45768">
    <property type="entry name" value="E3 UBIQUITIN-PROTEIN LIGASE RNF13-LIKE"/>
    <property type="match status" value="1"/>
</dbReference>
<keyword evidence="5" id="KW-0479">Metal-binding</keyword>
<sequence>MFPFSPPMTLQPPPPPPIRQPEAAQIGGDERVQHYKDLSPSILIVTGIIALVIITSVLIHLFLKFLSHRHHHRHHHRHSFSSSSSSSPVVDDQRRSISRESASSEQDQKTVLDSLPLLTLASSLPKSSPDCAVCLSKFEPQDQLRLLPACRHVFHSTCIDTWIKSTPSCPLCRSSISTVFVPTFNSRSGRSESFRVEIGNVSRRREGTAALESSFGVGNRSYSLGSSFEYVVEEEEIEAVVSAVAAHVRINSKDNEPTSSVPTATEELTAEIGNRSGRWWLKEYMDRLTISASSSMRFSGRWSRRSESIGTGSNVFPDVGNWDLEGGNAINGSSGRVGDDMAMFLSLYSWISGV</sequence>
<gene>
    <name evidence="16" type="ORF">ZOSMA_42G01270</name>
</gene>
<reference evidence="17" key="1">
    <citation type="journal article" date="2016" name="Nature">
        <title>The genome of the seagrass Zostera marina reveals angiosperm adaptation to the sea.</title>
        <authorList>
            <person name="Olsen J.L."/>
            <person name="Rouze P."/>
            <person name="Verhelst B."/>
            <person name="Lin Y.-C."/>
            <person name="Bayer T."/>
            <person name="Collen J."/>
            <person name="Dattolo E."/>
            <person name="De Paoli E."/>
            <person name="Dittami S."/>
            <person name="Maumus F."/>
            <person name="Michel G."/>
            <person name="Kersting A."/>
            <person name="Lauritano C."/>
            <person name="Lohaus R."/>
            <person name="Toepel M."/>
            <person name="Tonon T."/>
            <person name="Vanneste K."/>
            <person name="Amirebrahimi M."/>
            <person name="Brakel J."/>
            <person name="Bostroem C."/>
            <person name="Chovatia M."/>
            <person name="Grimwood J."/>
            <person name="Jenkins J.W."/>
            <person name="Jueterbock A."/>
            <person name="Mraz A."/>
            <person name="Stam W.T."/>
            <person name="Tice H."/>
            <person name="Bornberg-Bauer E."/>
            <person name="Green P.J."/>
            <person name="Pearson G.A."/>
            <person name="Procaccini G."/>
            <person name="Duarte C.M."/>
            <person name="Schmutz J."/>
            <person name="Reusch T.B.H."/>
            <person name="Van de Peer Y."/>
        </authorList>
    </citation>
    <scope>NUCLEOTIDE SEQUENCE [LARGE SCALE GENOMIC DNA]</scope>
    <source>
        <strain evidence="17">cv. Finnish</strain>
    </source>
</reference>
<evidence type="ECO:0000256" key="3">
    <source>
        <dbReference type="ARBA" id="ARBA00022679"/>
    </source>
</evidence>
<keyword evidence="17" id="KW-1185">Reference proteome</keyword>
<name>A0A0K9P4D6_ZOSMR</name>
<keyword evidence="9 14" id="KW-1133">Transmembrane helix</keyword>
<dbReference type="OrthoDB" id="8062037at2759"/>
<comment type="pathway">
    <text evidence="2">Protein modification; protein ubiquitination.</text>
</comment>
<keyword evidence="3" id="KW-0808">Transferase</keyword>
<evidence type="ECO:0000256" key="9">
    <source>
        <dbReference type="ARBA" id="ARBA00022989"/>
    </source>
</evidence>
<evidence type="ECO:0000256" key="7">
    <source>
        <dbReference type="ARBA" id="ARBA00022786"/>
    </source>
</evidence>
<comment type="caution">
    <text evidence="16">The sequence shown here is derived from an EMBL/GenBank/DDBJ whole genome shotgun (WGS) entry which is preliminary data.</text>
</comment>
<dbReference type="EMBL" id="LFYR01001279">
    <property type="protein sequence ID" value="KMZ63087.1"/>
    <property type="molecule type" value="Genomic_DNA"/>
</dbReference>
<dbReference type="GO" id="GO:0016740">
    <property type="term" value="F:transferase activity"/>
    <property type="evidence" value="ECO:0007669"/>
    <property type="project" value="UniProtKB-KW"/>
</dbReference>
<dbReference type="GO" id="GO:0016567">
    <property type="term" value="P:protein ubiquitination"/>
    <property type="evidence" value="ECO:0000318"/>
    <property type="project" value="GO_Central"/>
</dbReference>
<dbReference type="STRING" id="29655.A0A0K9P4D6"/>
<evidence type="ECO:0000259" key="15">
    <source>
        <dbReference type="PROSITE" id="PS50089"/>
    </source>
</evidence>
<feature type="region of interest" description="Disordered" evidence="13">
    <location>
        <begin position="76"/>
        <end position="108"/>
    </location>
</feature>
<dbReference type="CDD" id="cd16461">
    <property type="entry name" value="RING-H2_EL5-like"/>
    <property type="match status" value="1"/>
</dbReference>
<evidence type="ECO:0000313" key="16">
    <source>
        <dbReference type="EMBL" id="KMZ63087.1"/>
    </source>
</evidence>
<dbReference type="PANTHER" id="PTHR45768:SF16">
    <property type="entry name" value="E3 UBIQUITIN-PROTEIN LIGASE ATL4"/>
    <property type="match status" value="1"/>
</dbReference>
<evidence type="ECO:0000256" key="10">
    <source>
        <dbReference type="ARBA" id="ARBA00023136"/>
    </source>
</evidence>
<dbReference type="SUPFAM" id="SSF57850">
    <property type="entry name" value="RING/U-box"/>
    <property type="match status" value="1"/>
</dbReference>
<dbReference type="PROSITE" id="PS50089">
    <property type="entry name" value="ZF_RING_2"/>
    <property type="match status" value="1"/>
</dbReference>
<dbReference type="GO" id="GO:0008270">
    <property type="term" value="F:zinc ion binding"/>
    <property type="evidence" value="ECO:0007669"/>
    <property type="project" value="UniProtKB-KW"/>
</dbReference>
<evidence type="ECO:0000256" key="4">
    <source>
        <dbReference type="ARBA" id="ARBA00022692"/>
    </source>
</evidence>
<feature type="compositionally biased region" description="Pro residues" evidence="13">
    <location>
        <begin position="1"/>
        <end position="19"/>
    </location>
</feature>
<dbReference type="Gene3D" id="3.30.40.10">
    <property type="entry name" value="Zinc/RING finger domain, C3HC4 (zinc finger)"/>
    <property type="match status" value="1"/>
</dbReference>